<accession>A0A131YS10</accession>
<dbReference type="GO" id="GO:0032259">
    <property type="term" value="P:methylation"/>
    <property type="evidence" value="ECO:0007669"/>
    <property type="project" value="UniProtKB-KW"/>
</dbReference>
<feature type="compositionally biased region" description="Acidic residues" evidence="4">
    <location>
        <begin position="379"/>
        <end position="394"/>
    </location>
</feature>
<reference evidence="6" key="1">
    <citation type="journal article" date="2016" name="Ticks Tick Borne Dis.">
        <title>De novo assembly and annotation of the salivary gland transcriptome of Rhipicephalus appendiculatus male and female ticks during blood feeding.</title>
        <authorList>
            <person name="de Castro M.H."/>
            <person name="de Klerk D."/>
            <person name="Pienaar R."/>
            <person name="Latif A.A."/>
            <person name="Rees D.J."/>
            <person name="Mans B.J."/>
        </authorList>
    </citation>
    <scope>NUCLEOTIDE SEQUENCE</scope>
    <source>
        <tissue evidence="6">Salivary glands</tissue>
    </source>
</reference>
<dbReference type="PANTHER" id="PTHR46402:SF2">
    <property type="entry name" value="HISTONE-LYSINE N-TRIMETHYLTRANSFERASE SMYD5"/>
    <property type="match status" value="1"/>
</dbReference>
<dbReference type="GO" id="GO:0042799">
    <property type="term" value="F:histone H4K20 methyltransferase activity"/>
    <property type="evidence" value="ECO:0007669"/>
    <property type="project" value="TreeGrafter"/>
</dbReference>
<evidence type="ECO:0000313" key="6">
    <source>
        <dbReference type="EMBL" id="JAP81368.1"/>
    </source>
</evidence>
<proteinExistence type="predicted"/>
<feature type="domain" description="SET" evidence="5">
    <location>
        <begin position="8"/>
        <end position="340"/>
    </location>
</feature>
<protein>
    <submittedName>
        <fullName evidence="6">Histone tail methylase</fullName>
    </submittedName>
</protein>
<keyword evidence="3" id="KW-0949">S-adenosyl-L-methionine</keyword>
<feature type="region of interest" description="Disordered" evidence="4">
    <location>
        <begin position="372"/>
        <end position="394"/>
    </location>
</feature>
<dbReference type="Pfam" id="PF00856">
    <property type="entry name" value="SET"/>
    <property type="match status" value="1"/>
</dbReference>
<evidence type="ECO:0000259" key="5">
    <source>
        <dbReference type="PROSITE" id="PS50280"/>
    </source>
</evidence>
<organism evidence="6">
    <name type="scientific">Rhipicephalus appendiculatus</name>
    <name type="common">Brown ear tick</name>
    <dbReference type="NCBI Taxonomy" id="34631"/>
    <lineage>
        <taxon>Eukaryota</taxon>
        <taxon>Metazoa</taxon>
        <taxon>Ecdysozoa</taxon>
        <taxon>Arthropoda</taxon>
        <taxon>Chelicerata</taxon>
        <taxon>Arachnida</taxon>
        <taxon>Acari</taxon>
        <taxon>Parasitiformes</taxon>
        <taxon>Ixodida</taxon>
        <taxon>Ixodoidea</taxon>
        <taxon>Ixodidae</taxon>
        <taxon>Rhipicephalinae</taxon>
        <taxon>Rhipicephalus</taxon>
        <taxon>Rhipicephalus</taxon>
    </lineage>
</organism>
<evidence type="ECO:0000256" key="2">
    <source>
        <dbReference type="ARBA" id="ARBA00022679"/>
    </source>
</evidence>
<dbReference type="InterPro" id="IPR046341">
    <property type="entry name" value="SET_dom_sf"/>
</dbReference>
<sequence>MSAVLHSLGVEVRPVGPSKVRERLFAVRPVAEGEAVLTELPVAACQLAWNRACKYATCDLCMRPLESAEANARRLAAKPQLRLPQPGCCTTRAQEHVTCPGCQAAYCSEVCRSKAWQQYHQVLCAVRNEPSQPLHNLLEAWKTMHYPPETTTVELAVRIMAAFVQAEDKSKAVAELERFASGCTAEEQCTILSRLLGDKWVERLRTLRDLTAAVFRGHPCVTSWLTDEGFCSLMALVARCGQVIGTSALSVWVKNCNDLELPDAERGSLDALIDQVYEDIEKESGAFLNSEGVGLFPLQNLCSHSCIPNSESSFPHNNYVLSLVALRDIQPGEEITVSYLDDCSLNRSRHSRAKLLRENYLLTCCCKRCQEEAGQPDVTSDEEMDDGSDEENAS</sequence>
<dbReference type="Gene3D" id="2.170.270.10">
    <property type="entry name" value="SET domain"/>
    <property type="match status" value="2"/>
</dbReference>
<dbReference type="AlphaFoldDB" id="A0A131YS10"/>
<dbReference type="PANTHER" id="PTHR46402">
    <property type="entry name" value="SET AND MYND DOMAIN-CONTAINING PROTEIN 5"/>
    <property type="match status" value="1"/>
</dbReference>
<evidence type="ECO:0000256" key="3">
    <source>
        <dbReference type="ARBA" id="ARBA00022691"/>
    </source>
</evidence>
<dbReference type="PROSITE" id="PS50280">
    <property type="entry name" value="SET"/>
    <property type="match status" value="1"/>
</dbReference>
<dbReference type="Gene3D" id="6.10.140.2220">
    <property type="match status" value="1"/>
</dbReference>
<name>A0A131YS10_RHIAP</name>
<dbReference type="SUPFAM" id="SSF82199">
    <property type="entry name" value="SET domain"/>
    <property type="match status" value="1"/>
</dbReference>
<evidence type="ECO:0000256" key="1">
    <source>
        <dbReference type="ARBA" id="ARBA00022603"/>
    </source>
</evidence>
<keyword evidence="2" id="KW-0808">Transferase</keyword>
<dbReference type="GO" id="GO:0045814">
    <property type="term" value="P:negative regulation of gene expression, epigenetic"/>
    <property type="evidence" value="ECO:0007669"/>
    <property type="project" value="TreeGrafter"/>
</dbReference>
<dbReference type="Gene3D" id="1.10.220.160">
    <property type="match status" value="1"/>
</dbReference>
<dbReference type="SUPFAM" id="SSF144232">
    <property type="entry name" value="HIT/MYND zinc finger-like"/>
    <property type="match status" value="1"/>
</dbReference>
<keyword evidence="1 6" id="KW-0489">Methyltransferase</keyword>
<dbReference type="EMBL" id="GEDV01007189">
    <property type="protein sequence ID" value="JAP81368.1"/>
    <property type="molecule type" value="Transcribed_RNA"/>
</dbReference>
<dbReference type="InterPro" id="IPR001214">
    <property type="entry name" value="SET_dom"/>
</dbReference>
<evidence type="ECO:0000256" key="4">
    <source>
        <dbReference type="SAM" id="MobiDB-lite"/>
    </source>
</evidence>